<dbReference type="GO" id="GO:0071897">
    <property type="term" value="P:DNA biosynthetic process"/>
    <property type="evidence" value="ECO:0007669"/>
    <property type="project" value="UniProtKB-ARBA"/>
</dbReference>
<proteinExistence type="predicted"/>
<keyword evidence="2" id="KW-1185">Reference proteome</keyword>
<dbReference type="Proteomes" id="UP001445076">
    <property type="component" value="Unassembled WGS sequence"/>
</dbReference>
<protein>
    <recommendedName>
        <fullName evidence="3">Reverse transcriptase domain-containing protein</fullName>
    </recommendedName>
</protein>
<reference evidence="1 2" key="1">
    <citation type="journal article" date="2024" name="BMC Genomics">
        <title>Genome assembly of redclaw crayfish (Cherax quadricarinatus) provides insights into its immune adaptation and hypoxia tolerance.</title>
        <authorList>
            <person name="Liu Z."/>
            <person name="Zheng J."/>
            <person name="Li H."/>
            <person name="Fang K."/>
            <person name="Wang S."/>
            <person name="He J."/>
            <person name="Zhou D."/>
            <person name="Weng S."/>
            <person name="Chi M."/>
            <person name="Gu Z."/>
            <person name="He J."/>
            <person name="Li F."/>
            <person name="Wang M."/>
        </authorList>
    </citation>
    <scope>NUCLEOTIDE SEQUENCE [LARGE SCALE GENOMIC DNA]</scope>
    <source>
        <strain evidence="1">ZL_2023a</strain>
    </source>
</reference>
<sequence>MHRGPDQQNACTCEGVFTKYNFNKNINWDQVNHVLNETCWEDVLNDMDPNQCLERINFLVAEACSRHIPLRKKKSRSKLERKRRSLYRRRRRVTELLRSARTSDTRKEALTREVETIELKLNDSYRNQERQEELKAISEIERNSKYFFSYAKNKANTTSSIGPLLRQDGTYTDDNNEMSEILKSQYNSMFSEPLIGLRIDDPNDFFMNEPENSINVCQISDITLTPIDFEKAVDNMPMHSAPGPDSWNSVFIKNCKKPLSRALSTLWRRSLDMGEIPQSLKTTDIAPLHKGGSKALAKNYRPIALTSHIIKIFERVLRSRIANHLDSQNLHNPGQHGFRAGRFCLSQLLDHYDMALDALEENQNADVIYTDFAKAFGKCDHGVIAHKIRAKGITGKVGRWIFKLPNKSNTKSSGQQS</sequence>
<dbReference type="AlphaFoldDB" id="A0AAW0W4C8"/>
<evidence type="ECO:0000313" key="1">
    <source>
        <dbReference type="EMBL" id="KAK8724051.1"/>
    </source>
</evidence>
<evidence type="ECO:0008006" key="3">
    <source>
        <dbReference type="Google" id="ProtNLM"/>
    </source>
</evidence>
<dbReference type="InterPro" id="IPR043502">
    <property type="entry name" value="DNA/RNA_pol_sf"/>
</dbReference>
<comment type="caution">
    <text evidence="1">The sequence shown here is derived from an EMBL/GenBank/DDBJ whole genome shotgun (WGS) entry which is preliminary data.</text>
</comment>
<accession>A0AAW0W4C8</accession>
<name>A0AAW0W4C8_CHEQU</name>
<evidence type="ECO:0000313" key="2">
    <source>
        <dbReference type="Proteomes" id="UP001445076"/>
    </source>
</evidence>
<dbReference type="PANTHER" id="PTHR19446">
    <property type="entry name" value="REVERSE TRANSCRIPTASES"/>
    <property type="match status" value="1"/>
</dbReference>
<dbReference type="EMBL" id="JARKIK010000087">
    <property type="protein sequence ID" value="KAK8724051.1"/>
    <property type="molecule type" value="Genomic_DNA"/>
</dbReference>
<organism evidence="1 2">
    <name type="scientific">Cherax quadricarinatus</name>
    <name type="common">Australian red claw crayfish</name>
    <dbReference type="NCBI Taxonomy" id="27406"/>
    <lineage>
        <taxon>Eukaryota</taxon>
        <taxon>Metazoa</taxon>
        <taxon>Ecdysozoa</taxon>
        <taxon>Arthropoda</taxon>
        <taxon>Crustacea</taxon>
        <taxon>Multicrustacea</taxon>
        <taxon>Malacostraca</taxon>
        <taxon>Eumalacostraca</taxon>
        <taxon>Eucarida</taxon>
        <taxon>Decapoda</taxon>
        <taxon>Pleocyemata</taxon>
        <taxon>Astacidea</taxon>
        <taxon>Parastacoidea</taxon>
        <taxon>Parastacidae</taxon>
        <taxon>Cherax</taxon>
    </lineage>
</organism>
<dbReference type="SUPFAM" id="SSF56672">
    <property type="entry name" value="DNA/RNA polymerases"/>
    <property type="match status" value="1"/>
</dbReference>
<gene>
    <name evidence="1" type="ORF">OTU49_011419</name>
</gene>